<protein>
    <submittedName>
        <fullName evidence="4">Metal ABC transporter ATP-binding protein</fullName>
    </submittedName>
</protein>
<dbReference type="Pfam" id="PF00005">
    <property type="entry name" value="ABC_tran"/>
    <property type="match status" value="1"/>
</dbReference>
<proteinExistence type="inferred from homology"/>
<evidence type="ECO:0000259" key="3">
    <source>
        <dbReference type="PROSITE" id="PS50893"/>
    </source>
</evidence>
<comment type="similarity">
    <text evidence="1">Belongs to the ABC transporter superfamily.</text>
</comment>
<dbReference type="PROSITE" id="PS50893">
    <property type="entry name" value="ABC_TRANSPORTER_2"/>
    <property type="match status" value="1"/>
</dbReference>
<sequence length="256" mass="28889">MKNAVEIEGIDVFYNDVQVLNNINLKVKENDFLAIIGPNGGGKSTLLKAILGLIRLRTGCIKIFDEPLNKSKEIIGYVPQFSSFNKSFPITVKEVVLMGMLKKNNKLFMKFNSGEENKAERIMKKLDIFQLKDRQIGQLSGGQLQRVLIARALAVEPKILLLDEPTASLDANVKTQIFNILKDLNEEMTIILVTHDMSAISTYVKNIACLNKELFYHGEPRLNEEILGRVYGCPVDIIAHGIPHRVLHEHKEVKHD</sequence>
<keyword evidence="4" id="KW-0067">ATP-binding</keyword>
<reference evidence="4" key="1">
    <citation type="submission" date="2021-07" db="EMBL/GenBank/DDBJ databases">
        <title>Complete genome sequence of Crassaminicella sp. 143-21, isolated from a deep-sea hydrothermal vent.</title>
        <authorList>
            <person name="Li X."/>
        </authorList>
    </citation>
    <scope>NUCLEOTIDE SEQUENCE</scope>
    <source>
        <strain evidence="4">143-21</strain>
    </source>
</reference>
<evidence type="ECO:0000256" key="1">
    <source>
        <dbReference type="ARBA" id="ARBA00005417"/>
    </source>
</evidence>
<dbReference type="InterPro" id="IPR050153">
    <property type="entry name" value="Metal_Ion_Import_ABC"/>
</dbReference>
<keyword evidence="2" id="KW-0813">Transport</keyword>
<gene>
    <name evidence="4" type="ORF">KVH43_06665</name>
</gene>
<dbReference type="InterPro" id="IPR003439">
    <property type="entry name" value="ABC_transporter-like_ATP-bd"/>
</dbReference>
<dbReference type="SMART" id="SM00382">
    <property type="entry name" value="AAA"/>
    <property type="match status" value="1"/>
</dbReference>
<accession>A0ABX8R9H2</accession>
<organism evidence="4 5">
    <name type="scientific">Crassaminicella indica</name>
    <dbReference type="NCBI Taxonomy" id="2855394"/>
    <lineage>
        <taxon>Bacteria</taxon>
        <taxon>Bacillati</taxon>
        <taxon>Bacillota</taxon>
        <taxon>Clostridia</taxon>
        <taxon>Eubacteriales</taxon>
        <taxon>Clostridiaceae</taxon>
        <taxon>Crassaminicella</taxon>
    </lineage>
</organism>
<feature type="domain" description="ABC transporter" evidence="3">
    <location>
        <begin position="5"/>
        <end position="237"/>
    </location>
</feature>
<name>A0ABX8R9H2_9CLOT</name>
<evidence type="ECO:0000256" key="2">
    <source>
        <dbReference type="ARBA" id="ARBA00022448"/>
    </source>
</evidence>
<dbReference type="GO" id="GO:0005524">
    <property type="term" value="F:ATP binding"/>
    <property type="evidence" value="ECO:0007669"/>
    <property type="project" value="UniProtKB-KW"/>
</dbReference>
<dbReference type="PANTHER" id="PTHR42734:SF17">
    <property type="entry name" value="METAL TRANSPORT SYSTEM ATP-BINDING PROTEIN TM_0124-RELATED"/>
    <property type="match status" value="1"/>
</dbReference>
<dbReference type="InterPro" id="IPR017871">
    <property type="entry name" value="ABC_transporter-like_CS"/>
</dbReference>
<dbReference type="PANTHER" id="PTHR42734">
    <property type="entry name" value="METAL TRANSPORT SYSTEM ATP-BINDING PROTEIN TM_0124-RELATED"/>
    <property type="match status" value="1"/>
</dbReference>
<evidence type="ECO:0000313" key="4">
    <source>
        <dbReference type="EMBL" id="QXM05087.1"/>
    </source>
</evidence>
<dbReference type="PROSITE" id="PS00211">
    <property type="entry name" value="ABC_TRANSPORTER_1"/>
    <property type="match status" value="1"/>
</dbReference>
<dbReference type="InterPro" id="IPR003593">
    <property type="entry name" value="AAA+_ATPase"/>
</dbReference>
<dbReference type="RefSeq" id="WP_218281787.1">
    <property type="nucleotide sequence ID" value="NZ_CP078093.1"/>
</dbReference>
<dbReference type="CDD" id="cd03235">
    <property type="entry name" value="ABC_Metallic_Cations"/>
    <property type="match status" value="1"/>
</dbReference>
<dbReference type="Proteomes" id="UP000886818">
    <property type="component" value="Chromosome"/>
</dbReference>
<evidence type="ECO:0000313" key="5">
    <source>
        <dbReference type="Proteomes" id="UP000886818"/>
    </source>
</evidence>
<dbReference type="EMBL" id="CP078093">
    <property type="protein sequence ID" value="QXM05087.1"/>
    <property type="molecule type" value="Genomic_DNA"/>
</dbReference>
<keyword evidence="5" id="KW-1185">Reference proteome</keyword>
<keyword evidence="4" id="KW-0547">Nucleotide-binding</keyword>